<keyword evidence="2" id="KW-1185">Reference proteome</keyword>
<gene>
    <name evidence="1" type="ORF">ACFONA_05955</name>
</gene>
<organism evidence="1 2">
    <name type="scientific">Sphingomonas hylomeconis</name>
    <dbReference type="NCBI Taxonomy" id="1395958"/>
    <lineage>
        <taxon>Bacteria</taxon>
        <taxon>Pseudomonadati</taxon>
        <taxon>Pseudomonadota</taxon>
        <taxon>Alphaproteobacteria</taxon>
        <taxon>Sphingomonadales</taxon>
        <taxon>Sphingomonadaceae</taxon>
        <taxon>Sphingomonas</taxon>
    </lineage>
</organism>
<sequence>MTLAPLHAAPVAKPVSLCTPAETVIFECRTKRRLVAVCAGQGGTQYRAGLPGKLELVSPAGSAGLTYANRAYSGGGESQVRFASGDYGYVVYSSTIRTRFGDGPNDPAFGAGIIVTKGGTAVSQDRCIAPADAILDLTTAQQRLPEGEFVDHD</sequence>
<dbReference type="Proteomes" id="UP001595713">
    <property type="component" value="Unassembled WGS sequence"/>
</dbReference>
<evidence type="ECO:0000313" key="1">
    <source>
        <dbReference type="EMBL" id="MFC3579705.1"/>
    </source>
</evidence>
<accession>A0ABV7SUD2</accession>
<comment type="caution">
    <text evidence="1">The sequence shown here is derived from an EMBL/GenBank/DDBJ whole genome shotgun (WGS) entry which is preliminary data.</text>
</comment>
<dbReference type="EMBL" id="JBHRXP010000002">
    <property type="protein sequence ID" value="MFC3579705.1"/>
    <property type="molecule type" value="Genomic_DNA"/>
</dbReference>
<protein>
    <submittedName>
        <fullName evidence="1">Uncharacterized protein</fullName>
    </submittedName>
</protein>
<dbReference type="RefSeq" id="WP_261293401.1">
    <property type="nucleotide sequence ID" value="NZ_JANQBK010000003.1"/>
</dbReference>
<reference evidence="2" key="1">
    <citation type="journal article" date="2019" name="Int. J. Syst. Evol. Microbiol.">
        <title>The Global Catalogue of Microorganisms (GCM) 10K type strain sequencing project: providing services to taxonomists for standard genome sequencing and annotation.</title>
        <authorList>
            <consortium name="The Broad Institute Genomics Platform"/>
            <consortium name="The Broad Institute Genome Sequencing Center for Infectious Disease"/>
            <person name="Wu L."/>
            <person name="Ma J."/>
        </authorList>
    </citation>
    <scope>NUCLEOTIDE SEQUENCE [LARGE SCALE GENOMIC DNA]</scope>
    <source>
        <strain evidence="2">KCTC 42739</strain>
    </source>
</reference>
<proteinExistence type="predicted"/>
<name>A0ABV7SUD2_9SPHN</name>
<evidence type="ECO:0000313" key="2">
    <source>
        <dbReference type="Proteomes" id="UP001595713"/>
    </source>
</evidence>